<feature type="transmembrane region" description="Helical" evidence="7">
    <location>
        <begin position="390"/>
        <end position="411"/>
    </location>
</feature>
<dbReference type="SMR" id="A0A6P1LBF6"/>
<feature type="transmembrane region" description="Helical" evidence="7">
    <location>
        <begin position="360"/>
        <end position="384"/>
    </location>
</feature>
<feature type="domain" description="Glycosyltransferase 2-like" evidence="8">
    <location>
        <begin position="82"/>
        <end position="294"/>
    </location>
</feature>
<dbReference type="InterPro" id="IPR050321">
    <property type="entry name" value="Glycosyltr_2/OpgH_subfam"/>
</dbReference>
<dbReference type="KEGG" id="miw:EER00_02525"/>
<dbReference type="GO" id="GO:0016020">
    <property type="term" value="C:membrane"/>
    <property type="evidence" value="ECO:0007669"/>
    <property type="project" value="UniProtKB-SubCell"/>
</dbReference>
<dbReference type="GeneID" id="96867058"/>
<dbReference type="InterPro" id="IPR001173">
    <property type="entry name" value="Glyco_trans_2-like"/>
</dbReference>
<sequence>MVFVLYTTCNDFDSIALKKSLYQTYQNCKFFILDDSNDSKYKDEIDKFAYEYNIEVIRRKNRKGFKAGNINNFLMNRNDYDYFVLLDSDEIIPKDYILKVLPYFSNKKVGIVQCNNKCNRQNNYFDYLGSYVHNTQWNTEYVVRHSLGVVNCCGHGATISKKMYLDVGGFPELILEDWALTLNGLKFGYETVYAPEIVCWEEFPTNYLAFKKRNYRWTQGGVQCFSKIGWKLLFFNSCPFFRRLDLLLTQTNYFISIGSLIIVLSTLSILAPMGFRFRYENWYVAVTLFFAIIPLLNCFIYYLGKVNFFKLIVILLFFYILYASLFVSVIISIFEALIGKKLNFVVTPKKETKRISFIDAIKFNIIELIVGVILIIALIISFIYIPNINFFTYVWVIILIIPMFLTVPLTLMSNIKLKNKNHEMENKYVI</sequence>
<organism evidence="9 10">
    <name type="scientific">Malacoplasma iowae 695</name>
    <dbReference type="NCBI Taxonomy" id="1048830"/>
    <lineage>
        <taxon>Bacteria</taxon>
        <taxon>Bacillati</taxon>
        <taxon>Mycoplasmatota</taxon>
        <taxon>Mycoplasmoidales</taxon>
        <taxon>Mycoplasmoidaceae</taxon>
        <taxon>Malacoplasma</taxon>
    </lineage>
</organism>
<keyword evidence="6 7" id="KW-0472">Membrane</keyword>
<evidence type="ECO:0000256" key="7">
    <source>
        <dbReference type="SAM" id="Phobius"/>
    </source>
</evidence>
<feature type="transmembrane region" description="Helical" evidence="7">
    <location>
        <begin position="282"/>
        <end position="302"/>
    </location>
</feature>
<name>A0A6P1LBF6_MALIO</name>
<gene>
    <name evidence="9" type="ORF">EER00_02525</name>
</gene>
<protein>
    <submittedName>
        <fullName evidence="9">Glycosyltransferase</fullName>
        <ecNumber evidence="9">2.4.-.-</ecNumber>
    </submittedName>
</protein>
<keyword evidence="4 7" id="KW-0812">Transmembrane</keyword>
<comment type="subcellular location">
    <subcellularLocation>
        <location evidence="1">Membrane</location>
        <topology evidence="1">Multi-pass membrane protein</topology>
    </subcellularLocation>
</comment>
<dbReference type="PANTHER" id="PTHR43867:SF2">
    <property type="entry name" value="CELLULOSE SYNTHASE CATALYTIC SUBUNIT A [UDP-FORMING]"/>
    <property type="match status" value="1"/>
</dbReference>
<dbReference type="Proteomes" id="UP000464283">
    <property type="component" value="Chromosome"/>
</dbReference>
<keyword evidence="5 7" id="KW-1133">Transmembrane helix</keyword>
<dbReference type="GO" id="GO:0016757">
    <property type="term" value="F:glycosyltransferase activity"/>
    <property type="evidence" value="ECO:0007669"/>
    <property type="project" value="UniProtKB-KW"/>
</dbReference>
<dbReference type="RefSeq" id="WP_229502539.1">
    <property type="nucleotide sequence ID" value="NZ_AGFP01000019.1"/>
</dbReference>
<evidence type="ECO:0000313" key="9">
    <source>
        <dbReference type="EMBL" id="QHG89756.2"/>
    </source>
</evidence>
<keyword evidence="3 9" id="KW-0808">Transferase</keyword>
<evidence type="ECO:0000256" key="5">
    <source>
        <dbReference type="ARBA" id="ARBA00022989"/>
    </source>
</evidence>
<feature type="transmembrane region" description="Helical" evidence="7">
    <location>
        <begin position="253"/>
        <end position="275"/>
    </location>
</feature>
<accession>A0A6P1LBF6</accession>
<proteinExistence type="predicted"/>
<dbReference type="EMBL" id="CP033512">
    <property type="protein sequence ID" value="QHG89756.2"/>
    <property type="molecule type" value="Genomic_DNA"/>
</dbReference>
<dbReference type="PANTHER" id="PTHR43867">
    <property type="entry name" value="CELLULOSE SYNTHASE CATALYTIC SUBUNIT A [UDP-FORMING]"/>
    <property type="match status" value="1"/>
</dbReference>
<dbReference type="Gene3D" id="3.90.550.10">
    <property type="entry name" value="Spore Coat Polysaccharide Biosynthesis Protein SpsA, Chain A"/>
    <property type="match status" value="1"/>
</dbReference>
<evidence type="ECO:0000256" key="4">
    <source>
        <dbReference type="ARBA" id="ARBA00022692"/>
    </source>
</evidence>
<evidence type="ECO:0000256" key="6">
    <source>
        <dbReference type="ARBA" id="ARBA00023136"/>
    </source>
</evidence>
<evidence type="ECO:0000259" key="8">
    <source>
        <dbReference type="Pfam" id="PF13632"/>
    </source>
</evidence>
<keyword evidence="2 9" id="KW-0328">Glycosyltransferase</keyword>
<dbReference type="Pfam" id="PF13632">
    <property type="entry name" value="Glyco_trans_2_3"/>
    <property type="match status" value="1"/>
</dbReference>
<evidence type="ECO:0000313" key="10">
    <source>
        <dbReference type="Proteomes" id="UP000464283"/>
    </source>
</evidence>
<evidence type="ECO:0000256" key="2">
    <source>
        <dbReference type="ARBA" id="ARBA00022676"/>
    </source>
</evidence>
<reference evidence="10" key="1">
    <citation type="submission" date="2018-11" db="EMBL/GenBank/DDBJ databases">
        <title>The first complete genome sequence of Mycoplasma iowae strain 695.</title>
        <authorList>
            <person name="Ghanem M."/>
            <person name="El-Gazzar M."/>
        </authorList>
    </citation>
    <scope>NUCLEOTIDE SEQUENCE [LARGE SCALE GENOMIC DNA]</scope>
    <source>
        <strain evidence="10">695</strain>
    </source>
</reference>
<dbReference type="SUPFAM" id="SSF53448">
    <property type="entry name" value="Nucleotide-diphospho-sugar transferases"/>
    <property type="match status" value="1"/>
</dbReference>
<feature type="transmembrane region" description="Helical" evidence="7">
    <location>
        <begin position="308"/>
        <end position="339"/>
    </location>
</feature>
<evidence type="ECO:0000256" key="1">
    <source>
        <dbReference type="ARBA" id="ARBA00004141"/>
    </source>
</evidence>
<dbReference type="InterPro" id="IPR029044">
    <property type="entry name" value="Nucleotide-diphossugar_trans"/>
</dbReference>
<dbReference type="AlphaFoldDB" id="A0A6P1LBF6"/>
<evidence type="ECO:0000256" key="3">
    <source>
        <dbReference type="ARBA" id="ARBA00022679"/>
    </source>
</evidence>
<dbReference type="EC" id="2.4.-.-" evidence="9"/>